<keyword evidence="3" id="KW-1185">Reference proteome</keyword>
<reference evidence="2" key="5">
    <citation type="submission" date="2025-09" db="UniProtKB">
        <authorList>
            <consortium name="Ensembl"/>
        </authorList>
    </citation>
    <scope>IDENTIFICATION</scope>
</reference>
<dbReference type="InParanoid" id="A0A4W3GB70"/>
<reference evidence="3" key="2">
    <citation type="journal article" date="2007" name="PLoS Biol.">
        <title>Survey sequencing and comparative analysis of the elephant shark (Callorhinchus milii) genome.</title>
        <authorList>
            <person name="Venkatesh B."/>
            <person name="Kirkness E.F."/>
            <person name="Loh Y.H."/>
            <person name="Halpern A.L."/>
            <person name="Lee A.P."/>
            <person name="Johnson J."/>
            <person name="Dandona N."/>
            <person name="Viswanathan L.D."/>
            <person name="Tay A."/>
            <person name="Venter J.C."/>
            <person name="Strausberg R.L."/>
            <person name="Brenner S."/>
        </authorList>
    </citation>
    <scope>NUCLEOTIDE SEQUENCE [LARGE SCALE GENOMIC DNA]</scope>
</reference>
<accession>A0A4W3GB70</accession>
<reference evidence="2" key="4">
    <citation type="submission" date="2025-08" db="UniProtKB">
        <authorList>
            <consortium name="Ensembl"/>
        </authorList>
    </citation>
    <scope>IDENTIFICATION</scope>
</reference>
<organism evidence="2 3">
    <name type="scientific">Callorhinchus milii</name>
    <name type="common">Ghost shark</name>
    <dbReference type="NCBI Taxonomy" id="7868"/>
    <lineage>
        <taxon>Eukaryota</taxon>
        <taxon>Metazoa</taxon>
        <taxon>Chordata</taxon>
        <taxon>Craniata</taxon>
        <taxon>Vertebrata</taxon>
        <taxon>Chondrichthyes</taxon>
        <taxon>Holocephali</taxon>
        <taxon>Chimaeriformes</taxon>
        <taxon>Callorhinchidae</taxon>
        <taxon>Callorhinchus</taxon>
    </lineage>
</organism>
<dbReference type="GeneTree" id="ENSGT00940000177834"/>
<dbReference type="OMA" id="YSHMPAG"/>
<reference evidence="3" key="1">
    <citation type="journal article" date="2006" name="Science">
        <title>Ancient noncoding elements conserved in the human genome.</title>
        <authorList>
            <person name="Venkatesh B."/>
            <person name="Kirkness E.F."/>
            <person name="Loh Y.H."/>
            <person name="Halpern A.L."/>
            <person name="Lee A.P."/>
            <person name="Johnson J."/>
            <person name="Dandona N."/>
            <person name="Viswanathan L.D."/>
            <person name="Tay A."/>
            <person name="Venter J.C."/>
            <person name="Strausberg R.L."/>
            <person name="Brenner S."/>
        </authorList>
    </citation>
    <scope>NUCLEOTIDE SEQUENCE [LARGE SCALE GENOMIC DNA]</scope>
</reference>
<evidence type="ECO:0000313" key="3">
    <source>
        <dbReference type="Proteomes" id="UP000314986"/>
    </source>
</evidence>
<dbReference type="STRING" id="7868.ENSCMIP00000000413"/>
<reference evidence="3" key="3">
    <citation type="journal article" date="2014" name="Nature">
        <title>Elephant shark genome provides unique insights into gnathostome evolution.</title>
        <authorList>
            <consortium name="International Elephant Shark Genome Sequencing Consortium"/>
            <person name="Venkatesh B."/>
            <person name="Lee A.P."/>
            <person name="Ravi V."/>
            <person name="Maurya A.K."/>
            <person name="Lian M.M."/>
            <person name="Swann J.B."/>
            <person name="Ohta Y."/>
            <person name="Flajnik M.F."/>
            <person name="Sutoh Y."/>
            <person name="Kasahara M."/>
            <person name="Hoon S."/>
            <person name="Gangu V."/>
            <person name="Roy S.W."/>
            <person name="Irimia M."/>
            <person name="Korzh V."/>
            <person name="Kondrychyn I."/>
            <person name="Lim Z.W."/>
            <person name="Tay B.H."/>
            <person name="Tohari S."/>
            <person name="Kong K.W."/>
            <person name="Ho S."/>
            <person name="Lorente-Galdos B."/>
            <person name="Quilez J."/>
            <person name="Marques-Bonet T."/>
            <person name="Raney B.J."/>
            <person name="Ingham P.W."/>
            <person name="Tay A."/>
            <person name="Hillier L.W."/>
            <person name="Minx P."/>
            <person name="Boehm T."/>
            <person name="Wilson R.K."/>
            <person name="Brenner S."/>
            <person name="Warren W.C."/>
        </authorList>
    </citation>
    <scope>NUCLEOTIDE SEQUENCE [LARGE SCALE GENOMIC DNA]</scope>
</reference>
<dbReference type="Proteomes" id="UP000314986">
    <property type="component" value="Unassembled WGS sequence"/>
</dbReference>
<feature type="compositionally biased region" description="Gly residues" evidence="1">
    <location>
        <begin position="78"/>
        <end position="87"/>
    </location>
</feature>
<sequence length="87" mass="8809">MKADVTRLPSTLSRIPPIAARLQMSERGILSRLANKGTELPNTSAFPPGPYSTSQSYGGSYGSGGPLGAGGPINFSQGPGGAFVTGQ</sequence>
<dbReference type="AlphaFoldDB" id="A0A4W3GB70"/>
<protein>
    <submittedName>
        <fullName evidence="2">Chromodomain-helicase-DNA-binding protein 3-like</fullName>
    </submittedName>
</protein>
<feature type="region of interest" description="Disordered" evidence="1">
    <location>
        <begin position="35"/>
        <end position="63"/>
    </location>
</feature>
<name>A0A4W3GB70_CALMI</name>
<dbReference type="Ensembl" id="ENSCMIT00000000451.1">
    <property type="protein sequence ID" value="ENSCMIP00000000413.1"/>
    <property type="gene ID" value="ENSCMIG00000000309.1"/>
</dbReference>
<feature type="region of interest" description="Disordered" evidence="1">
    <location>
        <begin position="68"/>
        <end position="87"/>
    </location>
</feature>
<evidence type="ECO:0000256" key="1">
    <source>
        <dbReference type="SAM" id="MobiDB-lite"/>
    </source>
</evidence>
<evidence type="ECO:0000313" key="2">
    <source>
        <dbReference type="Ensembl" id="ENSCMIP00000000413.1"/>
    </source>
</evidence>
<proteinExistence type="predicted"/>